<protein>
    <submittedName>
        <fullName evidence="1">Uncharacterized protein</fullName>
    </submittedName>
</protein>
<organism evidence="1 2">
    <name type="scientific">Paragonimus westermani</name>
    <dbReference type="NCBI Taxonomy" id="34504"/>
    <lineage>
        <taxon>Eukaryota</taxon>
        <taxon>Metazoa</taxon>
        <taxon>Spiralia</taxon>
        <taxon>Lophotrochozoa</taxon>
        <taxon>Platyhelminthes</taxon>
        <taxon>Trematoda</taxon>
        <taxon>Digenea</taxon>
        <taxon>Plagiorchiida</taxon>
        <taxon>Troglotremata</taxon>
        <taxon>Troglotrematidae</taxon>
        <taxon>Paragonimus</taxon>
    </lineage>
</organism>
<comment type="caution">
    <text evidence="1">The sequence shown here is derived from an EMBL/GenBank/DDBJ whole genome shotgun (WGS) entry which is preliminary data.</text>
</comment>
<dbReference type="EMBL" id="JTDF01001905">
    <property type="protein sequence ID" value="KAF8569392.1"/>
    <property type="molecule type" value="Genomic_DNA"/>
</dbReference>
<sequence length="255" mass="28121">MSPAFGTRDKNVKATHYCSRLHDSSGRIRPREAGERFGGVCKHIVNDRHGKLATENHGFRSPSGLPEVYMIAQNLVPWATKRNLAHMQAIRELSFGANVMPLIVTECTTGSSRTVGSAIVTFPWNLCYSVGMGFSCTANYMESATSPSFIIVHCKSENFPTPSRWTREYNAVIQTPASTFKTSRVTHAGSSRLSAFNGPGLLASRKFARETFNQYASDMRGFLPTCPSNQLPPYFPICEEKPAFLVDPDAPTTSE</sequence>
<accession>A0A8T0DQ80</accession>
<gene>
    <name evidence="1" type="ORF">P879_06083</name>
</gene>
<name>A0A8T0DQ80_9TREM</name>
<evidence type="ECO:0000313" key="1">
    <source>
        <dbReference type="EMBL" id="KAF8569392.1"/>
    </source>
</evidence>
<dbReference type="AlphaFoldDB" id="A0A8T0DQ80"/>
<reference evidence="1 2" key="1">
    <citation type="submission" date="2019-07" db="EMBL/GenBank/DDBJ databases">
        <title>Annotation for the trematode Paragonimus westermani.</title>
        <authorList>
            <person name="Choi Y.-J."/>
        </authorList>
    </citation>
    <scope>NUCLEOTIDE SEQUENCE [LARGE SCALE GENOMIC DNA]</scope>
    <source>
        <strain evidence="1">180907_Pwestermani</strain>
    </source>
</reference>
<evidence type="ECO:0000313" key="2">
    <source>
        <dbReference type="Proteomes" id="UP000699462"/>
    </source>
</evidence>
<keyword evidence="2" id="KW-1185">Reference proteome</keyword>
<dbReference type="Proteomes" id="UP000699462">
    <property type="component" value="Unassembled WGS sequence"/>
</dbReference>
<proteinExistence type="predicted"/>